<sequence>MHGVQQRFVIAGLELVGHDQEAVRILSHLVRDLAAGKAVQRRFGNLLAAHGPEEILNPGDERPLQLPFAVFLAQLQKIEVYSSFTASLAWARSSRVSVW</sequence>
<evidence type="ECO:0000313" key="2">
    <source>
        <dbReference type="Proteomes" id="UP000318307"/>
    </source>
</evidence>
<reference evidence="1 2" key="1">
    <citation type="submission" date="2019-07" db="EMBL/GenBank/DDBJ databases">
        <title>Genome sequencing of 100 strains of the haloalkaliphilic chemolithoautotrophic sulfur-oxidizing bacterium Thioalkalivibrio.</title>
        <authorList>
            <person name="Muyzer G."/>
        </authorList>
    </citation>
    <scope>NUCLEOTIDE SEQUENCE [LARGE SCALE GENOMIC DNA]</scope>
    <source>
        <strain evidence="1 2">ASO4-4</strain>
    </source>
</reference>
<dbReference type="Proteomes" id="UP000318307">
    <property type="component" value="Unassembled WGS sequence"/>
</dbReference>
<dbReference type="RefSeq" id="WP_222427585.1">
    <property type="nucleotide sequence ID" value="NZ_VLLC01000011.1"/>
</dbReference>
<evidence type="ECO:0000313" key="1">
    <source>
        <dbReference type="EMBL" id="TWI72286.1"/>
    </source>
</evidence>
<gene>
    <name evidence="1" type="ORF">LZ24_01694</name>
</gene>
<dbReference type="AlphaFoldDB" id="A0A562RV83"/>
<name>A0A562RV83_9BACT</name>
<comment type="caution">
    <text evidence="1">The sequence shown here is derived from an EMBL/GenBank/DDBJ whole genome shotgun (WGS) entry which is preliminary data.</text>
</comment>
<organism evidence="1 2">
    <name type="scientific">Desulfobotulus alkaliphilus</name>
    <dbReference type="NCBI Taxonomy" id="622671"/>
    <lineage>
        <taxon>Bacteria</taxon>
        <taxon>Pseudomonadati</taxon>
        <taxon>Thermodesulfobacteriota</taxon>
        <taxon>Desulfobacteria</taxon>
        <taxon>Desulfobacterales</taxon>
        <taxon>Desulfobacteraceae</taxon>
        <taxon>Desulfobotulus</taxon>
    </lineage>
</organism>
<keyword evidence="2" id="KW-1185">Reference proteome</keyword>
<dbReference type="EMBL" id="VLLC01000011">
    <property type="protein sequence ID" value="TWI72286.1"/>
    <property type="molecule type" value="Genomic_DNA"/>
</dbReference>
<protein>
    <submittedName>
        <fullName evidence="1">Uncharacterized protein</fullName>
    </submittedName>
</protein>
<proteinExistence type="predicted"/>
<accession>A0A562RV83</accession>